<sequence>MARARHVDSLERLSARTQARLAQARRPTARPGLRLRPAWALPTVLAAMAVLAIAVQLRPEPATVPAATSADTALVAAGTTSTDPAAVLDENPDLYLWLASTDDVMPTSPEY</sequence>
<dbReference type="AlphaFoldDB" id="A0A0A0EXN6"/>
<accession>A0A0A0EXN6</accession>
<evidence type="ECO:0000256" key="1">
    <source>
        <dbReference type="SAM" id="Phobius"/>
    </source>
</evidence>
<keyword evidence="1" id="KW-1133">Transmembrane helix</keyword>
<dbReference type="EMBL" id="AVPU01000019">
    <property type="protein sequence ID" value="KGM53907.1"/>
    <property type="molecule type" value="Genomic_DNA"/>
</dbReference>
<dbReference type="STRING" id="1385517.N800_04065"/>
<dbReference type="Proteomes" id="UP000029998">
    <property type="component" value="Unassembled WGS sequence"/>
</dbReference>
<proteinExistence type="predicted"/>
<keyword evidence="3" id="KW-1185">Reference proteome</keyword>
<keyword evidence="1" id="KW-0812">Transmembrane</keyword>
<comment type="caution">
    <text evidence="2">The sequence shown here is derived from an EMBL/GenBank/DDBJ whole genome shotgun (WGS) entry which is preliminary data.</text>
</comment>
<feature type="transmembrane region" description="Helical" evidence="1">
    <location>
        <begin position="38"/>
        <end position="57"/>
    </location>
</feature>
<evidence type="ECO:0000313" key="3">
    <source>
        <dbReference type="Proteomes" id="UP000029998"/>
    </source>
</evidence>
<organism evidence="2 3">
    <name type="scientific">Lysobacter daejeonensis GH1-9</name>
    <dbReference type="NCBI Taxonomy" id="1385517"/>
    <lineage>
        <taxon>Bacteria</taxon>
        <taxon>Pseudomonadati</taxon>
        <taxon>Pseudomonadota</taxon>
        <taxon>Gammaproteobacteria</taxon>
        <taxon>Lysobacterales</taxon>
        <taxon>Lysobacteraceae</taxon>
        <taxon>Aerolutibacter</taxon>
    </lineage>
</organism>
<protein>
    <submittedName>
        <fullName evidence="2">Uncharacterized protein</fullName>
    </submittedName>
</protein>
<gene>
    <name evidence="2" type="ORF">N800_04065</name>
</gene>
<evidence type="ECO:0000313" key="2">
    <source>
        <dbReference type="EMBL" id="KGM53907.1"/>
    </source>
</evidence>
<name>A0A0A0EXN6_9GAMM</name>
<reference evidence="2 3" key="1">
    <citation type="submission" date="2013-08" db="EMBL/GenBank/DDBJ databases">
        <title>Genome sequencing of Lysobacter.</title>
        <authorList>
            <person name="Zhang S."/>
            <person name="Wang G."/>
        </authorList>
    </citation>
    <scope>NUCLEOTIDE SEQUENCE [LARGE SCALE GENOMIC DNA]</scope>
    <source>
        <strain evidence="2 3">GH1-9</strain>
    </source>
</reference>
<keyword evidence="1" id="KW-0472">Membrane</keyword>